<evidence type="ECO:0000256" key="1">
    <source>
        <dbReference type="ARBA" id="ARBA00009589"/>
    </source>
</evidence>
<evidence type="ECO:0000313" key="4">
    <source>
        <dbReference type="Proteomes" id="UP001185331"/>
    </source>
</evidence>
<dbReference type="Gene3D" id="3.40.50.1000">
    <property type="entry name" value="HAD superfamily/HAD-like"/>
    <property type="match status" value="1"/>
</dbReference>
<accession>A0AAE3XF77</accession>
<dbReference type="Proteomes" id="UP001185331">
    <property type="component" value="Unassembled WGS sequence"/>
</dbReference>
<dbReference type="AlphaFoldDB" id="A0AAE3XF77"/>
<dbReference type="EMBL" id="JAVDQK010000005">
    <property type="protein sequence ID" value="MDR6218995.1"/>
    <property type="molecule type" value="Genomic_DNA"/>
</dbReference>
<dbReference type="SUPFAM" id="SSF56784">
    <property type="entry name" value="HAD-like"/>
    <property type="match status" value="1"/>
</dbReference>
<dbReference type="Pfam" id="PF06941">
    <property type="entry name" value="NT5C"/>
    <property type="match status" value="1"/>
</dbReference>
<protein>
    <submittedName>
        <fullName evidence="3">Phosphoglycolate phosphatase-like HAD superfamily hydrolase</fullName>
    </submittedName>
</protein>
<feature type="active site" description="Proton donor" evidence="2">
    <location>
        <position position="20"/>
    </location>
</feature>
<dbReference type="GO" id="GO:0009264">
    <property type="term" value="P:deoxyribonucleotide catabolic process"/>
    <property type="evidence" value="ECO:0007669"/>
    <property type="project" value="InterPro"/>
</dbReference>
<feature type="active site" description="Nucleophile" evidence="2">
    <location>
        <position position="18"/>
    </location>
</feature>
<dbReference type="InterPro" id="IPR036412">
    <property type="entry name" value="HAD-like_sf"/>
</dbReference>
<comment type="caution">
    <text evidence="3">The sequence shown here is derived from an EMBL/GenBank/DDBJ whole genome shotgun (WGS) entry which is preliminary data.</text>
</comment>
<keyword evidence="3" id="KW-0378">Hydrolase</keyword>
<sequence length="211" mass="23104">MSKEPTSAGWTQARVALDIDSVLAETIEACRRTAAAQVGRPLHEVTFTGDYYDSFRHADPDVQRTLRAVVPDLWEQPQTLLGARPLPGALALARRLAADGRLAGYVTRRPARVEALTEEWLATHGFPRGSGVALRHVGDRQECKSVSALELGAQILVEDNASEAQSALSNGMWAVLVDMPYNAHAAPDLLRRHRGALRLCARTAEVARHLW</sequence>
<dbReference type="RefSeq" id="WP_309853955.1">
    <property type="nucleotide sequence ID" value="NZ_JAVDQJ010000004.1"/>
</dbReference>
<comment type="similarity">
    <text evidence="1">Belongs to the 5'(3')-deoxyribonucleotidase family.</text>
</comment>
<dbReference type="GO" id="GO:0008253">
    <property type="term" value="F:5'-nucleotidase activity"/>
    <property type="evidence" value="ECO:0007669"/>
    <property type="project" value="InterPro"/>
</dbReference>
<dbReference type="InterPro" id="IPR023214">
    <property type="entry name" value="HAD_sf"/>
</dbReference>
<reference evidence="3" key="1">
    <citation type="submission" date="2023-07" db="EMBL/GenBank/DDBJ databases">
        <title>Sorghum-associated microbial communities from plants grown in Nebraska, USA.</title>
        <authorList>
            <person name="Schachtman D."/>
        </authorList>
    </citation>
    <scope>NUCLEOTIDE SEQUENCE</scope>
    <source>
        <strain evidence="3">BE330</strain>
    </source>
</reference>
<evidence type="ECO:0000313" key="3">
    <source>
        <dbReference type="EMBL" id="MDR6218995.1"/>
    </source>
</evidence>
<name>A0AAE3XF77_9DEIO</name>
<evidence type="ECO:0000256" key="2">
    <source>
        <dbReference type="PIRSR" id="PIRSR610708-1"/>
    </source>
</evidence>
<dbReference type="InterPro" id="IPR010708">
    <property type="entry name" value="5'(3')-deoxyribonucleotidase"/>
</dbReference>
<proteinExistence type="inferred from homology"/>
<gene>
    <name evidence="3" type="ORF">J2Y00_002592</name>
</gene>
<organism evidence="3 4">
    <name type="scientific">Deinococcus soli</name>
    <name type="common">ex Cha et al. 2016</name>
    <dbReference type="NCBI Taxonomy" id="1309411"/>
    <lineage>
        <taxon>Bacteria</taxon>
        <taxon>Thermotogati</taxon>
        <taxon>Deinococcota</taxon>
        <taxon>Deinococci</taxon>
        <taxon>Deinococcales</taxon>
        <taxon>Deinococcaceae</taxon>
        <taxon>Deinococcus</taxon>
    </lineage>
</organism>